<evidence type="ECO:0000313" key="2">
    <source>
        <dbReference type="EMBL" id="SVC85231.1"/>
    </source>
</evidence>
<protein>
    <recommendedName>
        <fullName evidence="1">Oxidoreductase molybdopterin-binding domain-containing protein</fullName>
    </recommendedName>
</protein>
<proteinExistence type="predicted"/>
<dbReference type="AlphaFoldDB" id="A0A382QLM5"/>
<dbReference type="GO" id="GO:0043546">
    <property type="term" value="F:molybdopterin cofactor binding"/>
    <property type="evidence" value="ECO:0007669"/>
    <property type="project" value="TreeGrafter"/>
</dbReference>
<feature type="domain" description="Oxidoreductase molybdopterin-binding" evidence="1">
    <location>
        <begin position="110"/>
        <end position="272"/>
    </location>
</feature>
<sequence length="274" mass="29191">MPNKVFDKVAGNGLISRRHLLEISAAGLGMAASNSVLGADSALKLEIPVWSKVPGPGASGYGSRSTHAEHMQRLAGAPNPIYPGGGSSRSPLQHLQGTITPNSLHFERHHAGIPDINPAEHKLVINGLVRQPLVFEYEDLLKYPMVSKIHFLECSGNSGSLLRGGNEDGTAQSLHGLVSCAEWTGIPLSTLLDEAGVLREASWVAAVGADAASMGRSVPLSKALDDVLVALYQNGEPVRPGQGYPIRLFCPGWEGNISVKWLTQLKLTREPAQF</sequence>
<dbReference type="GO" id="GO:0006790">
    <property type="term" value="P:sulfur compound metabolic process"/>
    <property type="evidence" value="ECO:0007669"/>
    <property type="project" value="TreeGrafter"/>
</dbReference>
<accession>A0A382QLM5</accession>
<dbReference type="GO" id="GO:0020037">
    <property type="term" value="F:heme binding"/>
    <property type="evidence" value="ECO:0007669"/>
    <property type="project" value="TreeGrafter"/>
</dbReference>
<dbReference type="Pfam" id="PF00174">
    <property type="entry name" value="Oxidored_molyb"/>
    <property type="match status" value="1"/>
</dbReference>
<feature type="non-terminal residue" evidence="2">
    <location>
        <position position="274"/>
    </location>
</feature>
<dbReference type="GO" id="GO:0008482">
    <property type="term" value="F:sulfite oxidase activity"/>
    <property type="evidence" value="ECO:0007669"/>
    <property type="project" value="TreeGrafter"/>
</dbReference>
<dbReference type="InterPro" id="IPR000572">
    <property type="entry name" value="OxRdtase_Mopterin-bd_dom"/>
</dbReference>
<gene>
    <name evidence="2" type="ORF">METZ01_LOCUS338085</name>
</gene>
<dbReference type="PANTHER" id="PTHR19372">
    <property type="entry name" value="SULFITE REDUCTASE"/>
    <property type="match status" value="1"/>
</dbReference>
<dbReference type="Gene3D" id="3.90.420.10">
    <property type="entry name" value="Oxidoreductase, molybdopterin-binding domain"/>
    <property type="match status" value="1"/>
</dbReference>
<name>A0A382QLM5_9ZZZZ</name>
<reference evidence="2" key="1">
    <citation type="submission" date="2018-05" db="EMBL/GenBank/DDBJ databases">
        <authorList>
            <person name="Lanie J.A."/>
            <person name="Ng W.-L."/>
            <person name="Kazmierczak K.M."/>
            <person name="Andrzejewski T.M."/>
            <person name="Davidsen T.M."/>
            <person name="Wayne K.J."/>
            <person name="Tettelin H."/>
            <person name="Glass J.I."/>
            <person name="Rusch D."/>
            <person name="Podicherti R."/>
            <person name="Tsui H.-C.T."/>
            <person name="Winkler M.E."/>
        </authorList>
    </citation>
    <scope>NUCLEOTIDE SEQUENCE</scope>
</reference>
<evidence type="ECO:0000259" key="1">
    <source>
        <dbReference type="Pfam" id="PF00174"/>
    </source>
</evidence>
<dbReference type="PRINTS" id="PR00407">
    <property type="entry name" value="EUMOPTERIN"/>
</dbReference>
<dbReference type="EMBL" id="UINC01114724">
    <property type="protein sequence ID" value="SVC85231.1"/>
    <property type="molecule type" value="Genomic_DNA"/>
</dbReference>
<dbReference type="InterPro" id="IPR008335">
    <property type="entry name" value="Mopterin_OxRdtase_euk"/>
</dbReference>
<organism evidence="2">
    <name type="scientific">marine metagenome</name>
    <dbReference type="NCBI Taxonomy" id="408172"/>
    <lineage>
        <taxon>unclassified sequences</taxon>
        <taxon>metagenomes</taxon>
        <taxon>ecological metagenomes</taxon>
    </lineage>
</organism>
<dbReference type="InterPro" id="IPR036374">
    <property type="entry name" value="OxRdtase_Mopterin-bd_sf"/>
</dbReference>
<dbReference type="PANTHER" id="PTHR19372:SF7">
    <property type="entry name" value="SULFITE OXIDASE, MITOCHONDRIAL"/>
    <property type="match status" value="1"/>
</dbReference>
<dbReference type="SUPFAM" id="SSF56524">
    <property type="entry name" value="Oxidoreductase molybdopterin-binding domain"/>
    <property type="match status" value="1"/>
</dbReference>